<comment type="caution">
    <text evidence="2">The sequence shown here is derived from an EMBL/GenBank/DDBJ whole genome shotgun (WGS) entry which is preliminary data.</text>
</comment>
<evidence type="ECO:0000313" key="3">
    <source>
        <dbReference type="Proteomes" id="UP000838756"/>
    </source>
</evidence>
<feature type="region of interest" description="Disordered" evidence="1">
    <location>
        <begin position="64"/>
        <end position="89"/>
    </location>
</feature>
<dbReference type="Proteomes" id="UP000838756">
    <property type="component" value="Unassembled WGS sequence"/>
</dbReference>
<feature type="compositionally biased region" description="Basic and acidic residues" evidence="1">
    <location>
        <begin position="69"/>
        <end position="78"/>
    </location>
</feature>
<sequence length="120" mass="13050">SIYKNCKTLLVKLFVAKFARENTTTANSTYKPSLKAKPTPTPMAMPNPTAMLYSMILTHDNSKFLGHAPSHDHNKSHDQSIPTAPPTPTHTVLLTAFYATPISVSTPMPSHAPTPNPKPT</sequence>
<keyword evidence="3" id="KW-1185">Reference proteome</keyword>
<accession>A0A8S4RV10</accession>
<proteinExistence type="predicted"/>
<feature type="non-terminal residue" evidence="2">
    <location>
        <position position="1"/>
    </location>
</feature>
<reference evidence="2" key="1">
    <citation type="submission" date="2022-03" db="EMBL/GenBank/DDBJ databases">
        <authorList>
            <person name="Lindestad O."/>
        </authorList>
    </citation>
    <scope>NUCLEOTIDE SEQUENCE</scope>
</reference>
<organism evidence="2 3">
    <name type="scientific">Pararge aegeria aegeria</name>
    <dbReference type="NCBI Taxonomy" id="348720"/>
    <lineage>
        <taxon>Eukaryota</taxon>
        <taxon>Metazoa</taxon>
        <taxon>Ecdysozoa</taxon>
        <taxon>Arthropoda</taxon>
        <taxon>Hexapoda</taxon>
        <taxon>Insecta</taxon>
        <taxon>Pterygota</taxon>
        <taxon>Neoptera</taxon>
        <taxon>Endopterygota</taxon>
        <taxon>Lepidoptera</taxon>
        <taxon>Glossata</taxon>
        <taxon>Ditrysia</taxon>
        <taxon>Papilionoidea</taxon>
        <taxon>Nymphalidae</taxon>
        <taxon>Satyrinae</taxon>
        <taxon>Satyrini</taxon>
        <taxon>Parargina</taxon>
        <taxon>Pararge</taxon>
    </lineage>
</organism>
<dbReference type="AlphaFoldDB" id="A0A8S4RV10"/>
<gene>
    <name evidence="2" type="primary">jg9061</name>
    <name evidence="2" type="ORF">PAEG_LOCUS18323</name>
</gene>
<dbReference type="EMBL" id="CAKXAJ010025603">
    <property type="protein sequence ID" value="CAH2241943.1"/>
    <property type="molecule type" value="Genomic_DNA"/>
</dbReference>
<evidence type="ECO:0000313" key="2">
    <source>
        <dbReference type="EMBL" id="CAH2241943.1"/>
    </source>
</evidence>
<protein>
    <submittedName>
        <fullName evidence="2">Jg9061 protein</fullName>
    </submittedName>
</protein>
<name>A0A8S4RV10_9NEOP</name>
<evidence type="ECO:0000256" key="1">
    <source>
        <dbReference type="SAM" id="MobiDB-lite"/>
    </source>
</evidence>